<name>A0A160FP10_9BURK</name>
<dbReference type="CDD" id="cd00060">
    <property type="entry name" value="FHA"/>
    <property type="match status" value="1"/>
</dbReference>
<accession>A0A160FP10</accession>
<sequence>MSAACHQEPLFVPSFSLKLTLIACHGKALASGASAVFDASGGTIGRDAGNTLVLPDDDGVVAPRHAAVQALAGGWQLLNTSEHAAIALNGKMLAPGAQASLNAGDILNIGACVLQTEASALTPGWSPPADAACPIGSSFGSSPAAAGPDLLQKSLHTKSLPAGHSADPLSGAALSTSLHDLLDTPLDPLALFGMPGPTTADSGWNDSGWNKSANGGLFADLVEAPPSNGFTALQPDRSPGNAIRDNVPEFGGHLRLKIASPPNSAQTPEPTELEAAASPPAESPSLPASPNQPAAYRDAFGETHEAPARVMRTAVPDYSGRFHTENTLRNDGPVKLREPFALPVHSAPPSTPAEESSIAPAALIKAFLEGAGATPDAMADTELSPELMHTLGTLVRVLKRQVT</sequence>
<feature type="domain" description="FHA" evidence="2">
    <location>
        <begin position="43"/>
        <end position="110"/>
    </location>
</feature>
<reference evidence="3 4" key="1">
    <citation type="journal article" date="2016" name="Gene">
        <title>PacBio SMRT assembly of a complex multi-replicon genome reveals chlorocatechol degradative operon in a region of genome plasticity.</title>
        <authorList>
            <person name="Ricker N."/>
            <person name="Shen S.Y."/>
            <person name="Goordial J."/>
            <person name="Jin S."/>
            <person name="Fulthorpe R.R."/>
        </authorList>
    </citation>
    <scope>NUCLEOTIDE SEQUENCE [LARGE SCALE GENOMIC DNA]</scope>
    <source>
        <strain evidence="3 4">OLGA172</strain>
    </source>
</reference>
<feature type="compositionally biased region" description="Low complexity" evidence="1">
    <location>
        <begin position="267"/>
        <end position="289"/>
    </location>
</feature>
<dbReference type="STRING" id="1804984.AYM40_18030"/>
<evidence type="ECO:0000313" key="3">
    <source>
        <dbReference type="EMBL" id="ANB74058.1"/>
    </source>
</evidence>
<evidence type="ECO:0000259" key="2">
    <source>
        <dbReference type="Pfam" id="PF00498"/>
    </source>
</evidence>
<feature type="region of interest" description="Disordered" evidence="1">
    <location>
        <begin position="227"/>
        <end position="295"/>
    </location>
</feature>
<dbReference type="InterPro" id="IPR008984">
    <property type="entry name" value="SMAD_FHA_dom_sf"/>
</dbReference>
<dbReference type="KEGG" id="buz:AYM40_18030"/>
<dbReference type="SUPFAM" id="SSF49879">
    <property type="entry name" value="SMAD/FHA domain"/>
    <property type="match status" value="1"/>
</dbReference>
<dbReference type="Pfam" id="PF00498">
    <property type="entry name" value="FHA"/>
    <property type="match status" value="1"/>
</dbReference>
<proteinExistence type="predicted"/>
<dbReference type="EMBL" id="CP014578">
    <property type="protein sequence ID" value="ANB74058.1"/>
    <property type="molecule type" value="Genomic_DNA"/>
</dbReference>
<keyword evidence="4" id="KW-1185">Reference proteome</keyword>
<gene>
    <name evidence="3" type="ORF">AYM40_18030</name>
</gene>
<dbReference type="InterPro" id="IPR000253">
    <property type="entry name" value="FHA_dom"/>
</dbReference>
<evidence type="ECO:0000313" key="4">
    <source>
        <dbReference type="Proteomes" id="UP000076852"/>
    </source>
</evidence>
<dbReference type="AlphaFoldDB" id="A0A160FP10"/>
<organism evidence="3 4">
    <name type="scientific">Paraburkholderia phytofirmans OLGA172</name>
    <dbReference type="NCBI Taxonomy" id="1417228"/>
    <lineage>
        <taxon>Bacteria</taxon>
        <taxon>Pseudomonadati</taxon>
        <taxon>Pseudomonadota</taxon>
        <taxon>Betaproteobacteria</taxon>
        <taxon>Burkholderiales</taxon>
        <taxon>Burkholderiaceae</taxon>
        <taxon>Paraburkholderia</taxon>
    </lineage>
</organism>
<dbReference type="Proteomes" id="UP000076852">
    <property type="component" value="Chromosome 1"/>
</dbReference>
<protein>
    <recommendedName>
        <fullName evidence="2">FHA domain-containing protein</fullName>
    </recommendedName>
</protein>
<evidence type="ECO:0000256" key="1">
    <source>
        <dbReference type="SAM" id="MobiDB-lite"/>
    </source>
</evidence>
<dbReference type="Gene3D" id="2.60.200.20">
    <property type="match status" value="1"/>
</dbReference>